<evidence type="ECO:0000313" key="1">
    <source>
        <dbReference type="EMBL" id="GAF05633.1"/>
    </source>
</evidence>
<dbReference type="RefSeq" id="WP_052343398.1">
    <property type="nucleotide sequence ID" value="NZ_BAMD01000102.1"/>
</dbReference>
<reference evidence="1 2" key="1">
    <citation type="journal article" date="2014" name="Genome Announc.">
        <title>Draft Genome Sequence of Cytophaga fermentans JCM 21142T, a Facultative Anaerobe Isolated from Marine Mud.</title>
        <authorList>
            <person name="Starns D."/>
            <person name="Oshima K."/>
            <person name="Suda W."/>
            <person name="Iino T."/>
            <person name="Yuki M."/>
            <person name="Inoue J."/>
            <person name="Kitamura K."/>
            <person name="Iida T."/>
            <person name="Darby A."/>
            <person name="Hattori M."/>
            <person name="Ohkuma M."/>
        </authorList>
    </citation>
    <scope>NUCLEOTIDE SEQUENCE [LARGE SCALE GENOMIC DNA]</scope>
    <source>
        <strain evidence="1 2">JCM 21142</strain>
    </source>
</reference>
<dbReference type="STRING" id="869213.GCA_000517085_04643"/>
<dbReference type="GO" id="GO:0003677">
    <property type="term" value="F:DNA binding"/>
    <property type="evidence" value="ECO:0007669"/>
    <property type="project" value="UniProtKB-KW"/>
</dbReference>
<gene>
    <name evidence="1" type="ORF">JCM21142_104376</name>
</gene>
<dbReference type="OrthoDB" id="9805928at2"/>
<dbReference type="InterPro" id="IPR036388">
    <property type="entry name" value="WH-like_DNA-bd_sf"/>
</dbReference>
<dbReference type="SUPFAM" id="SSF46785">
    <property type="entry name" value="Winged helix' DNA-binding domain"/>
    <property type="match status" value="1"/>
</dbReference>
<keyword evidence="1" id="KW-0238">DNA-binding</keyword>
<sequence length="111" mass="12358">MELMIKGTFSIETSDGFVIHPRVIDILKEVEHSRSLNSAVKKLGMSYSHAWNLIYKTNCKLATPLLITKRGGNGGGIATLTGNGRLLLKRYQKLESLLIHLMGDCKIDLME</sequence>
<dbReference type="InterPro" id="IPR051815">
    <property type="entry name" value="Molybdate_resp_trans_reg"/>
</dbReference>
<name>W7YDS9_9BACT</name>
<protein>
    <submittedName>
        <fullName evidence="1">DNA-binding transcriptional regulator ModE</fullName>
    </submittedName>
</protein>
<organism evidence="1 2">
    <name type="scientific">Saccharicrinis fermentans DSM 9555 = JCM 21142</name>
    <dbReference type="NCBI Taxonomy" id="869213"/>
    <lineage>
        <taxon>Bacteria</taxon>
        <taxon>Pseudomonadati</taxon>
        <taxon>Bacteroidota</taxon>
        <taxon>Bacteroidia</taxon>
        <taxon>Marinilabiliales</taxon>
        <taxon>Marinilabiliaceae</taxon>
        <taxon>Saccharicrinis</taxon>
    </lineage>
</organism>
<dbReference type="AlphaFoldDB" id="W7YDS9"/>
<dbReference type="Gene3D" id="1.10.10.10">
    <property type="entry name" value="Winged helix-like DNA-binding domain superfamily/Winged helix DNA-binding domain"/>
    <property type="match status" value="1"/>
</dbReference>
<dbReference type="InterPro" id="IPR036390">
    <property type="entry name" value="WH_DNA-bd_sf"/>
</dbReference>
<accession>W7YDS9</accession>
<comment type="caution">
    <text evidence="1">The sequence shown here is derived from an EMBL/GenBank/DDBJ whole genome shotgun (WGS) entry which is preliminary data.</text>
</comment>
<evidence type="ECO:0000313" key="2">
    <source>
        <dbReference type="Proteomes" id="UP000019402"/>
    </source>
</evidence>
<dbReference type="EMBL" id="BAMD01000102">
    <property type="protein sequence ID" value="GAF05633.1"/>
    <property type="molecule type" value="Genomic_DNA"/>
</dbReference>
<proteinExistence type="predicted"/>
<dbReference type="PANTHER" id="PTHR30432">
    <property type="entry name" value="TRANSCRIPTIONAL REGULATOR MODE"/>
    <property type="match status" value="1"/>
</dbReference>
<dbReference type="PANTHER" id="PTHR30432:SF1">
    <property type="entry name" value="DNA-BINDING TRANSCRIPTIONAL DUAL REGULATOR MODE"/>
    <property type="match status" value="1"/>
</dbReference>
<dbReference type="eggNOG" id="COG2005">
    <property type="taxonomic scope" value="Bacteria"/>
</dbReference>
<keyword evidence="2" id="KW-1185">Reference proteome</keyword>
<dbReference type="Proteomes" id="UP000019402">
    <property type="component" value="Unassembled WGS sequence"/>
</dbReference>